<dbReference type="PANTHER" id="PTHR43537">
    <property type="entry name" value="TRANSCRIPTIONAL REGULATOR, GNTR FAMILY"/>
    <property type="match status" value="1"/>
</dbReference>
<dbReference type="Proteomes" id="UP001529275">
    <property type="component" value="Unassembled WGS sequence"/>
</dbReference>
<name>A0ABT7UKZ4_9FIRM</name>
<dbReference type="EMBL" id="JAUDCK010000056">
    <property type="protein sequence ID" value="MDM8196796.1"/>
    <property type="molecule type" value="Genomic_DNA"/>
</dbReference>
<accession>A0ABT7UKZ4</accession>
<keyword evidence="3" id="KW-0804">Transcription</keyword>
<keyword evidence="6" id="KW-1185">Reference proteome</keyword>
<sequence>MQLLLKDQAYQALLEMIWSGNLEAGEIYSLTKIAQDLNISRTPLRDAIQRLSDEKRIDILPSRGFCLHKFTEEEIKQRYHLTISLEGYSIVRLIEKYKENPKNPYIMKLEECVDLMENGLNEEHTFKEKYNYDNVFHNTLVESLDDNFPEYLSLKDHGFINIPELHIYAKCLDMKVMLAFNKRTLNAIKTGNYEDGYKCMIENADYVYNIYIEQSNK</sequence>
<gene>
    <name evidence="5" type="ORF">QUV98_10755</name>
</gene>
<feature type="domain" description="HTH gntR-type" evidence="4">
    <location>
        <begin position="3"/>
        <end position="70"/>
    </location>
</feature>
<dbReference type="InterPro" id="IPR036388">
    <property type="entry name" value="WH-like_DNA-bd_sf"/>
</dbReference>
<evidence type="ECO:0000313" key="5">
    <source>
        <dbReference type="EMBL" id="MDM8196796.1"/>
    </source>
</evidence>
<dbReference type="PROSITE" id="PS50949">
    <property type="entry name" value="HTH_GNTR"/>
    <property type="match status" value="1"/>
</dbReference>
<evidence type="ECO:0000259" key="4">
    <source>
        <dbReference type="PROSITE" id="PS50949"/>
    </source>
</evidence>
<dbReference type="InterPro" id="IPR000524">
    <property type="entry name" value="Tscrpt_reg_HTH_GntR"/>
</dbReference>
<dbReference type="Pfam" id="PF00392">
    <property type="entry name" value="GntR"/>
    <property type="match status" value="1"/>
</dbReference>
<dbReference type="SMART" id="SM00345">
    <property type="entry name" value="HTH_GNTR"/>
    <property type="match status" value="1"/>
</dbReference>
<evidence type="ECO:0000256" key="2">
    <source>
        <dbReference type="ARBA" id="ARBA00023125"/>
    </source>
</evidence>
<evidence type="ECO:0000256" key="3">
    <source>
        <dbReference type="ARBA" id="ARBA00023163"/>
    </source>
</evidence>
<protein>
    <submittedName>
        <fullName evidence="5">GntR family transcriptional regulator</fullName>
    </submittedName>
</protein>
<comment type="caution">
    <text evidence="5">The sequence shown here is derived from an EMBL/GenBank/DDBJ whole genome shotgun (WGS) entry which is preliminary data.</text>
</comment>
<evidence type="ECO:0000313" key="6">
    <source>
        <dbReference type="Proteomes" id="UP001529275"/>
    </source>
</evidence>
<dbReference type="Gene3D" id="1.10.10.10">
    <property type="entry name" value="Winged helix-like DNA-binding domain superfamily/Winged helix DNA-binding domain"/>
    <property type="match status" value="1"/>
</dbReference>
<dbReference type="InterPro" id="IPR036390">
    <property type="entry name" value="WH_DNA-bd_sf"/>
</dbReference>
<evidence type="ECO:0000256" key="1">
    <source>
        <dbReference type="ARBA" id="ARBA00023015"/>
    </source>
</evidence>
<keyword evidence="2" id="KW-0238">DNA-binding</keyword>
<dbReference type="SUPFAM" id="SSF46785">
    <property type="entry name" value="Winged helix' DNA-binding domain"/>
    <property type="match status" value="1"/>
</dbReference>
<keyword evidence="1" id="KW-0805">Transcription regulation</keyword>
<organism evidence="5 6">
    <name type="scientific">Massilimicrobiota timonensis</name>
    <dbReference type="NCBI Taxonomy" id="1776392"/>
    <lineage>
        <taxon>Bacteria</taxon>
        <taxon>Bacillati</taxon>
        <taxon>Bacillota</taxon>
        <taxon>Erysipelotrichia</taxon>
        <taxon>Erysipelotrichales</taxon>
        <taxon>Erysipelotrichaceae</taxon>
        <taxon>Massilimicrobiota</taxon>
    </lineage>
</organism>
<proteinExistence type="predicted"/>
<reference evidence="6" key="1">
    <citation type="submission" date="2023-06" db="EMBL/GenBank/DDBJ databases">
        <title>Identification and characterization of horizontal gene transfer across gut microbiota members of farm animals based on homology search.</title>
        <authorList>
            <person name="Zeman M."/>
            <person name="Kubasova T."/>
            <person name="Jahodarova E."/>
            <person name="Nykrynova M."/>
            <person name="Rychlik I."/>
        </authorList>
    </citation>
    <scope>NUCLEOTIDE SEQUENCE [LARGE SCALE GENOMIC DNA]</scope>
    <source>
        <strain evidence="6">ET341</strain>
    </source>
</reference>
<dbReference type="PANTHER" id="PTHR43537:SF24">
    <property type="entry name" value="GLUCONATE OPERON TRANSCRIPTIONAL REPRESSOR"/>
    <property type="match status" value="1"/>
</dbReference>
<dbReference type="RefSeq" id="WP_168081887.1">
    <property type="nucleotide sequence ID" value="NZ_JAUDCK010000056.1"/>
</dbReference>